<dbReference type="Proteomes" id="UP000308600">
    <property type="component" value="Unassembled WGS sequence"/>
</dbReference>
<accession>A0ACD3ALY8</accession>
<name>A0ACD3ALY8_9AGAR</name>
<protein>
    <submittedName>
        <fullName evidence="1">Terpenoid synthase</fullName>
    </submittedName>
</protein>
<sequence length="280" mass="31594">MVVTPYDHEFHKACCDEARSRGYPMGMGEGARSLEAFIPAGVVMSTIVYAHLANTSTRIFIALYTAYIYYLDDMFQNNVDSVKQFNERFIMREKQDEPALDSFAELLYEFPKHFNEVASKIMLTSTLNAVTALLLEYETREMKLATGAHSYASFLRWISGTSEVYALFAFPAEVPLQSYIQVLPELMTVVNNINDVLSFYKEDLCGETANRISVHATCTQTNKIEVQRQLVDEVVTAHKHASLVLGSDQAAYDAFIAFSTGCIGFHFSLPRYKLNQICDC</sequence>
<proteinExistence type="predicted"/>
<dbReference type="EMBL" id="ML208407">
    <property type="protein sequence ID" value="TFK66359.1"/>
    <property type="molecule type" value="Genomic_DNA"/>
</dbReference>
<organism evidence="1 2">
    <name type="scientific">Pluteus cervinus</name>
    <dbReference type="NCBI Taxonomy" id="181527"/>
    <lineage>
        <taxon>Eukaryota</taxon>
        <taxon>Fungi</taxon>
        <taxon>Dikarya</taxon>
        <taxon>Basidiomycota</taxon>
        <taxon>Agaricomycotina</taxon>
        <taxon>Agaricomycetes</taxon>
        <taxon>Agaricomycetidae</taxon>
        <taxon>Agaricales</taxon>
        <taxon>Pluteineae</taxon>
        <taxon>Pluteaceae</taxon>
        <taxon>Pluteus</taxon>
    </lineage>
</organism>
<evidence type="ECO:0000313" key="1">
    <source>
        <dbReference type="EMBL" id="TFK66359.1"/>
    </source>
</evidence>
<reference evidence="1 2" key="1">
    <citation type="journal article" date="2019" name="Nat. Ecol. Evol.">
        <title>Megaphylogeny resolves global patterns of mushroom evolution.</title>
        <authorList>
            <person name="Varga T."/>
            <person name="Krizsan K."/>
            <person name="Foldi C."/>
            <person name="Dima B."/>
            <person name="Sanchez-Garcia M."/>
            <person name="Sanchez-Ramirez S."/>
            <person name="Szollosi G.J."/>
            <person name="Szarkandi J.G."/>
            <person name="Papp V."/>
            <person name="Albert L."/>
            <person name="Andreopoulos W."/>
            <person name="Angelini C."/>
            <person name="Antonin V."/>
            <person name="Barry K.W."/>
            <person name="Bougher N.L."/>
            <person name="Buchanan P."/>
            <person name="Buyck B."/>
            <person name="Bense V."/>
            <person name="Catcheside P."/>
            <person name="Chovatia M."/>
            <person name="Cooper J."/>
            <person name="Damon W."/>
            <person name="Desjardin D."/>
            <person name="Finy P."/>
            <person name="Geml J."/>
            <person name="Haridas S."/>
            <person name="Hughes K."/>
            <person name="Justo A."/>
            <person name="Karasinski D."/>
            <person name="Kautmanova I."/>
            <person name="Kiss B."/>
            <person name="Kocsube S."/>
            <person name="Kotiranta H."/>
            <person name="LaButti K.M."/>
            <person name="Lechner B.E."/>
            <person name="Liimatainen K."/>
            <person name="Lipzen A."/>
            <person name="Lukacs Z."/>
            <person name="Mihaltcheva S."/>
            <person name="Morgado L.N."/>
            <person name="Niskanen T."/>
            <person name="Noordeloos M.E."/>
            <person name="Ohm R.A."/>
            <person name="Ortiz-Santana B."/>
            <person name="Ovrebo C."/>
            <person name="Racz N."/>
            <person name="Riley R."/>
            <person name="Savchenko A."/>
            <person name="Shiryaev A."/>
            <person name="Soop K."/>
            <person name="Spirin V."/>
            <person name="Szebenyi C."/>
            <person name="Tomsovsky M."/>
            <person name="Tulloss R.E."/>
            <person name="Uehling J."/>
            <person name="Grigoriev I.V."/>
            <person name="Vagvolgyi C."/>
            <person name="Papp T."/>
            <person name="Martin F.M."/>
            <person name="Miettinen O."/>
            <person name="Hibbett D.S."/>
            <person name="Nagy L.G."/>
        </authorList>
    </citation>
    <scope>NUCLEOTIDE SEQUENCE [LARGE SCALE GENOMIC DNA]</scope>
    <source>
        <strain evidence="1 2">NL-1719</strain>
    </source>
</reference>
<evidence type="ECO:0000313" key="2">
    <source>
        <dbReference type="Proteomes" id="UP000308600"/>
    </source>
</evidence>
<keyword evidence="2" id="KW-1185">Reference proteome</keyword>
<gene>
    <name evidence="1" type="ORF">BDN72DRAFT_899882</name>
</gene>